<evidence type="ECO:0000256" key="6">
    <source>
        <dbReference type="ARBA" id="ARBA00022786"/>
    </source>
</evidence>
<evidence type="ECO:0000313" key="13">
    <source>
        <dbReference type="WBParaSite" id="Pan_g19656.t2"/>
    </source>
</evidence>
<keyword evidence="3" id="KW-0808">Transferase</keyword>
<dbReference type="PROSITE" id="PS51044">
    <property type="entry name" value="ZF_SP_RING"/>
    <property type="match status" value="1"/>
</dbReference>
<dbReference type="Gene3D" id="2.60.120.780">
    <property type="entry name" value="PINIT domain"/>
    <property type="match status" value="1"/>
</dbReference>
<dbReference type="GO" id="GO:0061665">
    <property type="term" value="F:SUMO ligase activity"/>
    <property type="evidence" value="ECO:0007669"/>
    <property type="project" value="TreeGrafter"/>
</dbReference>
<dbReference type="CDD" id="cd16650">
    <property type="entry name" value="SP-RING_PIAS-like"/>
    <property type="match status" value="1"/>
</dbReference>
<feature type="compositionally biased region" description="Basic and acidic residues" evidence="9">
    <location>
        <begin position="424"/>
        <end position="443"/>
    </location>
</feature>
<dbReference type="WBParaSite" id="Pan_g19656.t2">
    <property type="protein sequence ID" value="Pan_g19656.t2"/>
    <property type="gene ID" value="Pan_g19656"/>
</dbReference>
<keyword evidence="12" id="KW-1185">Reference proteome</keyword>
<dbReference type="PANTHER" id="PTHR10782:SF94">
    <property type="entry name" value="SUPPRESSOR OF VARIEGATION 2-10, ISOFORM I"/>
    <property type="match status" value="1"/>
</dbReference>
<feature type="compositionally biased region" description="Low complexity" evidence="9">
    <location>
        <begin position="551"/>
        <end position="568"/>
    </location>
</feature>
<keyword evidence="6" id="KW-0833">Ubl conjugation pathway</keyword>
<feature type="compositionally biased region" description="Low complexity" evidence="9">
    <location>
        <begin position="485"/>
        <end position="500"/>
    </location>
</feature>
<feature type="domain" description="PINIT" evidence="11">
    <location>
        <begin position="117"/>
        <end position="284"/>
    </location>
</feature>
<sequence length="651" mass="72070">MSSSEVSICLNIVATMKVNNLINVLQAFEHVAKPARKLDLQNRLKMMVQDPILGTSVCQRIREETRTGNVSLQGYNSYVTPRFRPPVANGYGGYVAPPPRVPSFNGYSNGFAPQNVSSSAVQLPSKVGGRAENMMITRLPFYDVSEPVLRLSELQCMPGRNGDVRASFSLVIPDKWLPHLSYRQDKPLPRYEVQLRMFQFDLDVEQADDFPPKCAVNVNDQPVNLPAVIPTNKPNAEVKRLSRPVDITHAITRNNAVIRQSKLDIEWYSDRRTWVVGVWVVNRLNTDLLHERLFSRGPRRSIEETKQKIAQMLSGDDDNIAVDQLKVSLICSLMRTRQTFPGRAKGCQHLQTFDLKNYLLMNEKRPSWKCPQCGTNAHFDNLVIDDYFMDLLQKVDKDVREVELLRDGSWKVSAVSDDDDSEDERNTPLEEKPKPTHLDEKPKSNNTAAADDSIIVLDSDEEAPNASKSAPSSSRPAKRPRRRSTSTSSASSSSSSGSETSSRRRKHPRKENPAGKPPPARRAPDVITLSDSSDEEPPRPAVTTGGQRSATASVDSNGTSSSSASSTALPNGGDAPPVRLNGARNGLNGARPGLNGLRNDVNANSRLNLPRGNFHARVSRDIMLSVTDNLTDFLHNIFLAEAEGTPEFNSS</sequence>
<dbReference type="PANTHER" id="PTHR10782">
    <property type="entry name" value="ZINC FINGER MIZ DOMAIN-CONTAINING PROTEIN"/>
    <property type="match status" value="1"/>
</dbReference>
<dbReference type="InterPro" id="IPR013083">
    <property type="entry name" value="Znf_RING/FYVE/PHD"/>
</dbReference>
<comment type="pathway">
    <text evidence="1">Protein modification; protein sumoylation.</text>
</comment>
<keyword evidence="4" id="KW-0479">Metal-binding</keyword>
<name>A0A7E4ZV86_PANRE</name>
<evidence type="ECO:0000256" key="5">
    <source>
        <dbReference type="ARBA" id="ARBA00022771"/>
    </source>
</evidence>
<proteinExistence type="inferred from homology"/>
<dbReference type="UniPathway" id="UPA00886"/>
<dbReference type="Pfam" id="PF02891">
    <property type="entry name" value="zf-MIZ"/>
    <property type="match status" value="1"/>
</dbReference>
<keyword evidence="5 8" id="KW-0863">Zinc-finger</keyword>
<dbReference type="GO" id="GO:0008270">
    <property type="term" value="F:zinc ion binding"/>
    <property type="evidence" value="ECO:0007669"/>
    <property type="project" value="UniProtKB-KW"/>
</dbReference>
<evidence type="ECO:0000259" key="11">
    <source>
        <dbReference type="PROSITE" id="PS51466"/>
    </source>
</evidence>
<evidence type="ECO:0000256" key="7">
    <source>
        <dbReference type="ARBA" id="ARBA00022833"/>
    </source>
</evidence>
<dbReference type="GO" id="GO:0016925">
    <property type="term" value="P:protein sumoylation"/>
    <property type="evidence" value="ECO:0007669"/>
    <property type="project" value="UniProtKB-UniPathway"/>
</dbReference>
<evidence type="ECO:0000256" key="2">
    <source>
        <dbReference type="ARBA" id="ARBA00005383"/>
    </source>
</evidence>
<dbReference type="Proteomes" id="UP000492821">
    <property type="component" value="Unassembled WGS sequence"/>
</dbReference>
<evidence type="ECO:0000256" key="4">
    <source>
        <dbReference type="ARBA" id="ARBA00022723"/>
    </source>
</evidence>
<dbReference type="AlphaFoldDB" id="A0A7E4ZV86"/>
<evidence type="ECO:0000256" key="3">
    <source>
        <dbReference type="ARBA" id="ARBA00022679"/>
    </source>
</evidence>
<feature type="domain" description="SP-RING-type" evidence="10">
    <location>
        <begin position="316"/>
        <end position="401"/>
    </location>
</feature>
<protein>
    <submittedName>
        <fullName evidence="13">SP-RING-type domain-containing protein</fullName>
    </submittedName>
</protein>
<feature type="region of interest" description="Disordered" evidence="9">
    <location>
        <begin position="413"/>
        <end position="597"/>
    </location>
</feature>
<dbReference type="InterPro" id="IPR004181">
    <property type="entry name" value="Znf_MIZ"/>
</dbReference>
<dbReference type="GO" id="GO:0006357">
    <property type="term" value="P:regulation of transcription by RNA polymerase II"/>
    <property type="evidence" value="ECO:0007669"/>
    <property type="project" value="TreeGrafter"/>
</dbReference>
<accession>A0A7E4ZV86</accession>
<evidence type="ECO:0000313" key="12">
    <source>
        <dbReference type="Proteomes" id="UP000492821"/>
    </source>
</evidence>
<dbReference type="GO" id="GO:0000785">
    <property type="term" value="C:chromatin"/>
    <property type="evidence" value="ECO:0007669"/>
    <property type="project" value="TreeGrafter"/>
</dbReference>
<evidence type="ECO:0000256" key="1">
    <source>
        <dbReference type="ARBA" id="ARBA00004718"/>
    </source>
</evidence>
<dbReference type="InterPro" id="IPR023321">
    <property type="entry name" value="PINIT"/>
</dbReference>
<reference evidence="12" key="1">
    <citation type="journal article" date="2013" name="Genetics">
        <title>The draft genome and transcriptome of Panagrellus redivivus are shaped by the harsh demands of a free-living lifestyle.</title>
        <authorList>
            <person name="Srinivasan J."/>
            <person name="Dillman A.R."/>
            <person name="Macchietto M.G."/>
            <person name="Heikkinen L."/>
            <person name="Lakso M."/>
            <person name="Fracchia K.M."/>
            <person name="Antoshechkin I."/>
            <person name="Mortazavi A."/>
            <person name="Wong G."/>
            <person name="Sternberg P.W."/>
        </authorList>
    </citation>
    <scope>NUCLEOTIDE SEQUENCE [LARGE SCALE GENOMIC DNA]</scope>
    <source>
        <strain evidence="12">MT8872</strain>
    </source>
</reference>
<evidence type="ECO:0000256" key="8">
    <source>
        <dbReference type="PROSITE-ProRule" id="PRU00452"/>
    </source>
</evidence>
<dbReference type="GO" id="GO:0003712">
    <property type="term" value="F:transcription coregulator activity"/>
    <property type="evidence" value="ECO:0007669"/>
    <property type="project" value="TreeGrafter"/>
</dbReference>
<dbReference type="Gene3D" id="3.30.40.10">
    <property type="entry name" value="Zinc/RING finger domain, C3HC4 (zinc finger)"/>
    <property type="match status" value="1"/>
</dbReference>
<keyword evidence="7" id="KW-0862">Zinc</keyword>
<organism evidence="12 13">
    <name type="scientific">Panagrellus redivivus</name>
    <name type="common">Microworm</name>
    <dbReference type="NCBI Taxonomy" id="6233"/>
    <lineage>
        <taxon>Eukaryota</taxon>
        <taxon>Metazoa</taxon>
        <taxon>Ecdysozoa</taxon>
        <taxon>Nematoda</taxon>
        <taxon>Chromadorea</taxon>
        <taxon>Rhabditida</taxon>
        <taxon>Tylenchina</taxon>
        <taxon>Panagrolaimomorpha</taxon>
        <taxon>Panagrolaimoidea</taxon>
        <taxon>Panagrolaimidae</taxon>
        <taxon>Panagrellus</taxon>
    </lineage>
</organism>
<evidence type="ECO:0000259" key="10">
    <source>
        <dbReference type="PROSITE" id="PS51044"/>
    </source>
</evidence>
<evidence type="ECO:0000256" key="9">
    <source>
        <dbReference type="SAM" id="MobiDB-lite"/>
    </source>
</evidence>
<reference evidence="13" key="2">
    <citation type="submission" date="2020-10" db="UniProtKB">
        <authorList>
            <consortium name="WormBaseParasite"/>
        </authorList>
    </citation>
    <scope>IDENTIFICATION</scope>
</reference>
<dbReference type="Pfam" id="PF14324">
    <property type="entry name" value="PINIT"/>
    <property type="match status" value="1"/>
</dbReference>
<comment type="similarity">
    <text evidence="2">Belongs to the PIAS family.</text>
</comment>
<dbReference type="InterPro" id="IPR038654">
    <property type="entry name" value="PINIT_sf"/>
</dbReference>
<dbReference type="PROSITE" id="PS51466">
    <property type="entry name" value="PINIT"/>
    <property type="match status" value="1"/>
</dbReference>